<sequence>MKESKLGDSEERREWKIVAKCHALVKSSSMYLNKVCLHSH</sequence>
<protein>
    <submittedName>
        <fullName evidence="1">Uncharacterized protein</fullName>
    </submittedName>
</protein>
<comment type="caution">
    <text evidence="1">The sequence shown here is derived from an EMBL/GenBank/DDBJ whole genome shotgun (WGS) entry which is preliminary data.</text>
</comment>
<keyword evidence="2" id="KW-1185">Reference proteome</keyword>
<accession>A0AAD6R0F9</accession>
<reference evidence="1 2" key="1">
    <citation type="journal article" date="2023" name="Mol. Ecol. Resour.">
        <title>Chromosome-level genome assembly of a triploid poplar Populus alba 'Berolinensis'.</title>
        <authorList>
            <person name="Chen S."/>
            <person name="Yu Y."/>
            <person name="Wang X."/>
            <person name="Wang S."/>
            <person name="Zhang T."/>
            <person name="Zhou Y."/>
            <person name="He R."/>
            <person name="Meng N."/>
            <person name="Wang Y."/>
            <person name="Liu W."/>
            <person name="Liu Z."/>
            <person name="Liu J."/>
            <person name="Guo Q."/>
            <person name="Huang H."/>
            <person name="Sederoff R.R."/>
            <person name="Wang G."/>
            <person name="Qu G."/>
            <person name="Chen S."/>
        </authorList>
    </citation>
    <scope>NUCLEOTIDE SEQUENCE [LARGE SCALE GENOMIC DNA]</scope>
    <source>
        <strain evidence="1">SC-2020</strain>
    </source>
</reference>
<dbReference type="AlphaFoldDB" id="A0AAD6R0F9"/>
<evidence type="ECO:0000313" key="2">
    <source>
        <dbReference type="Proteomes" id="UP001164929"/>
    </source>
</evidence>
<evidence type="ECO:0000313" key="1">
    <source>
        <dbReference type="EMBL" id="KAJ7000094.1"/>
    </source>
</evidence>
<dbReference type="Proteomes" id="UP001164929">
    <property type="component" value="Chromosome 4"/>
</dbReference>
<dbReference type="EMBL" id="JAQIZT010000004">
    <property type="protein sequence ID" value="KAJ7000094.1"/>
    <property type="molecule type" value="Genomic_DNA"/>
</dbReference>
<organism evidence="1 2">
    <name type="scientific">Populus alba x Populus x berolinensis</name>
    <dbReference type="NCBI Taxonomy" id="444605"/>
    <lineage>
        <taxon>Eukaryota</taxon>
        <taxon>Viridiplantae</taxon>
        <taxon>Streptophyta</taxon>
        <taxon>Embryophyta</taxon>
        <taxon>Tracheophyta</taxon>
        <taxon>Spermatophyta</taxon>
        <taxon>Magnoliopsida</taxon>
        <taxon>eudicotyledons</taxon>
        <taxon>Gunneridae</taxon>
        <taxon>Pentapetalae</taxon>
        <taxon>rosids</taxon>
        <taxon>fabids</taxon>
        <taxon>Malpighiales</taxon>
        <taxon>Salicaceae</taxon>
        <taxon>Saliceae</taxon>
        <taxon>Populus</taxon>
    </lineage>
</organism>
<gene>
    <name evidence="1" type="ORF">NC653_010763</name>
</gene>
<name>A0AAD6R0F9_9ROSI</name>
<proteinExistence type="predicted"/>